<evidence type="ECO:0000313" key="2">
    <source>
        <dbReference type="Proteomes" id="UP000516160"/>
    </source>
</evidence>
<dbReference type="AlphaFoldDB" id="A0A7G9WAU3"/>
<reference evidence="1 2" key="1">
    <citation type="submission" date="2020-07" db="EMBL/GenBank/DDBJ databases">
        <title>Alkalicella. sp. LB2 genome.</title>
        <authorList>
            <person name="Postec A."/>
            <person name="Quemeneur M."/>
        </authorList>
    </citation>
    <scope>NUCLEOTIDE SEQUENCE [LARGE SCALE GENOMIC DNA]</scope>
    <source>
        <strain evidence="1 2">LB2</strain>
    </source>
</reference>
<keyword evidence="2" id="KW-1185">Reference proteome</keyword>
<protein>
    <recommendedName>
        <fullName evidence="3">GAF domain-containing protein</fullName>
    </recommendedName>
</protein>
<dbReference type="KEGG" id="acae:HYG86_14040"/>
<evidence type="ECO:0008006" key="3">
    <source>
        <dbReference type="Google" id="ProtNLM"/>
    </source>
</evidence>
<proteinExistence type="predicted"/>
<dbReference type="SUPFAM" id="SSF55781">
    <property type="entry name" value="GAF domain-like"/>
    <property type="match status" value="1"/>
</dbReference>
<evidence type="ECO:0000313" key="1">
    <source>
        <dbReference type="EMBL" id="QNO15805.1"/>
    </source>
</evidence>
<dbReference type="Proteomes" id="UP000516160">
    <property type="component" value="Chromosome"/>
</dbReference>
<dbReference type="Gene3D" id="3.30.450.40">
    <property type="match status" value="1"/>
</dbReference>
<organism evidence="1 2">
    <name type="scientific">Alkalicella caledoniensis</name>
    <dbReference type="NCBI Taxonomy" id="2731377"/>
    <lineage>
        <taxon>Bacteria</taxon>
        <taxon>Bacillati</taxon>
        <taxon>Bacillota</taxon>
        <taxon>Clostridia</taxon>
        <taxon>Eubacteriales</taxon>
        <taxon>Proteinivoracaceae</taxon>
        <taxon>Alkalicella</taxon>
    </lineage>
</organism>
<accession>A0A7G9WAU3</accession>
<name>A0A7G9WAU3_ALKCA</name>
<sequence>MLYDEDEKVLKIKAARGLNQESIDQVKLKIGEGIAGKAFEQSRSMVAENGDEDLQFQKIPGQKERFKSMYSIPLLTKKGCIGVSISPQRNLCLLRNTSS</sequence>
<dbReference type="RefSeq" id="WP_213166209.1">
    <property type="nucleotide sequence ID" value="NZ_CP058559.1"/>
</dbReference>
<dbReference type="EMBL" id="CP058559">
    <property type="protein sequence ID" value="QNO15805.1"/>
    <property type="molecule type" value="Genomic_DNA"/>
</dbReference>
<gene>
    <name evidence="1" type="ORF">HYG86_14040</name>
</gene>
<dbReference type="InterPro" id="IPR029016">
    <property type="entry name" value="GAF-like_dom_sf"/>
</dbReference>